<dbReference type="InterPro" id="IPR007627">
    <property type="entry name" value="RNA_pol_sigma70_r2"/>
</dbReference>
<dbReference type="EMBL" id="SOAM01000001">
    <property type="protein sequence ID" value="TDS81074.1"/>
    <property type="molecule type" value="Genomic_DNA"/>
</dbReference>
<dbReference type="InterPro" id="IPR014284">
    <property type="entry name" value="RNA_pol_sigma-70_dom"/>
</dbReference>
<dbReference type="InterPro" id="IPR013325">
    <property type="entry name" value="RNA_pol_sigma_r2"/>
</dbReference>
<comment type="similarity">
    <text evidence="1">Belongs to the sigma-70 factor family. ECF subfamily.</text>
</comment>
<proteinExistence type="inferred from homology"/>
<evidence type="ECO:0000256" key="2">
    <source>
        <dbReference type="ARBA" id="ARBA00023015"/>
    </source>
</evidence>
<dbReference type="Gene3D" id="1.10.10.10">
    <property type="entry name" value="Winged helix-like DNA-binding domain superfamily/Winged helix DNA-binding domain"/>
    <property type="match status" value="1"/>
</dbReference>
<organism evidence="7 8">
    <name type="scientific">Amnibacterium kyonggiense</name>
    <dbReference type="NCBI Taxonomy" id="595671"/>
    <lineage>
        <taxon>Bacteria</taxon>
        <taxon>Bacillati</taxon>
        <taxon>Actinomycetota</taxon>
        <taxon>Actinomycetes</taxon>
        <taxon>Micrococcales</taxon>
        <taxon>Microbacteriaceae</taxon>
        <taxon>Amnibacterium</taxon>
    </lineage>
</organism>
<sequence length="184" mass="20494">MDDETALWSAALARDERAFGILFDRHRDRVFRHALRLVDHRSEAEDVAAAAFFELWRRCEAVRIVEGSVLPRLLVTATNLCRNVARGTRRYRAMLSGFPRGEDGIDPAVVAGDRVDRAQEAERLHRAIAMLSADDAALLVLTAVEGWTAVRAAAAIGITPDAARTRLVRIRRLVRAELENEGAR</sequence>
<feature type="domain" description="RNA polymerase sigma factor 70 region 4 type 2" evidence="6">
    <location>
        <begin position="122"/>
        <end position="172"/>
    </location>
</feature>
<keyword evidence="4" id="KW-0804">Transcription</keyword>
<dbReference type="SUPFAM" id="SSF88946">
    <property type="entry name" value="Sigma2 domain of RNA polymerase sigma factors"/>
    <property type="match status" value="1"/>
</dbReference>
<evidence type="ECO:0000256" key="3">
    <source>
        <dbReference type="ARBA" id="ARBA00023082"/>
    </source>
</evidence>
<dbReference type="NCBIfam" id="TIGR02937">
    <property type="entry name" value="sigma70-ECF"/>
    <property type="match status" value="1"/>
</dbReference>
<dbReference type="GO" id="GO:0006352">
    <property type="term" value="P:DNA-templated transcription initiation"/>
    <property type="evidence" value="ECO:0007669"/>
    <property type="project" value="InterPro"/>
</dbReference>
<gene>
    <name evidence="7" type="ORF">CLV52_1648</name>
</gene>
<protein>
    <submittedName>
        <fullName evidence="7">RNA polymerase ECF family sigma subunit</fullName>
    </submittedName>
</protein>
<dbReference type="Proteomes" id="UP000295344">
    <property type="component" value="Unassembled WGS sequence"/>
</dbReference>
<dbReference type="SUPFAM" id="SSF88659">
    <property type="entry name" value="Sigma3 and sigma4 domains of RNA polymerase sigma factors"/>
    <property type="match status" value="1"/>
</dbReference>
<dbReference type="InterPro" id="IPR039425">
    <property type="entry name" value="RNA_pol_sigma-70-like"/>
</dbReference>
<dbReference type="GO" id="GO:0003677">
    <property type="term" value="F:DNA binding"/>
    <property type="evidence" value="ECO:0007669"/>
    <property type="project" value="InterPro"/>
</dbReference>
<dbReference type="InterPro" id="IPR013249">
    <property type="entry name" value="RNA_pol_sigma70_r4_t2"/>
</dbReference>
<dbReference type="InterPro" id="IPR013324">
    <property type="entry name" value="RNA_pol_sigma_r3/r4-like"/>
</dbReference>
<evidence type="ECO:0000259" key="6">
    <source>
        <dbReference type="Pfam" id="PF08281"/>
    </source>
</evidence>
<dbReference type="RefSeq" id="WP_133765710.1">
    <property type="nucleotide sequence ID" value="NZ_BAAARP010000003.1"/>
</dbReference>
<dbReference type="Pfam" id="PF08281">
    <property type="entry name" value="Sigma70_r4_2"/>
    <property type="match status" value="1"/>
</dbReference>
<dbReference type="PANTHER" id="PTHR43133:SF25">
    <property type="entry name" value="RNA POLYMERASE SIGMA FACTOR RFAY-RELATED"/>
    <property type="match status" value="1"/>
</dbReference>
<accession>A0A4V3EBB4</accession>
<evidence type="ECO:0000256" key="1">
    <source>
        <dbReference type="ARBA" id="ARBA00010641"/>
    </source>
</evidence>
<dbReference type="OrthoDB" id="3747638at2"/>
<dbReference type="Gene3D" id="1.10.1740.10">
    <property type="match status" value="1"/>
</dbReference>
<evidence type="ECO:0000256" key="4">
    <source>
        <dbReference type="ARBA" id="ARBA00023163"/>
    </source>
</evidence>
<evidence type="ECO:0000259" key="5">
    <source>
        <dbReference type="Pfam" id="PF04542"/>
    </source>
</evidence>
<dbReference type="InterPro" id="IPR036388">
    <property type="entry name" value="WH-like_DNA-bd_sf"/>
</dbReference>
<evidence type="ECO:0000313" key="8">
    <source>
        <dbReference type="Proteomes" id="UP000295344"/>
    </source>
</evidence>
<keyword evidence="8" id="KW-1185">Reference proteome</keyword>
<evidence type="ECO:0000313" key="7">
    <source>
        <dbReference type="EMBL" id="TDS81074.1"/>
    </source>
</evidence>
<dbReference type="Pfam" id="PF04542">
    <property type="entry name" value="Sigma70_r2"/>
    <property type="match status" value="1"/>
</dbReference>
<dbReference type="GO" id="GO:0016987">
    <property type="term" value="F:sigma factor activity"/>
    <property type="evidence" value="ECO:0007669"/>
    <property type="project" value="UniProtKB-KW"/>
</dbReference>
<keyword evidence="3" id="KW-0731">Sigma factor</keyword>
<dbReference type="AlphaFoldDB" id="A0A4V3EBB4"/>
<comment type="caution">
    <text evidence="7">The sequence shown here is derived from an EMBL/GenBank/DDBJ whole genome shotgun (WGS) entry which is preliminary data.</text>
</comment>
<dbReference type="PANTHER" id="PTHR43133">
    <property type="entry name" value="RNA POLYMERASE ECF-TYPE SIGMA FACTO"/>
    <property type="match status" value="1"/>
</dbReference>
<name>A0A4V3EBB4_9MICO</name>
<feature type="domain" description="RNA polymerase sigma-70 region 2" evidence="5">
    <location>
        <begin position="22"/>
        <end position="90"/>
    </location>
</feature>
<reference evidence="7 8" key="1">
    <citation type="submission" date="2019-03" db="EMBL/GenBank/DDBJ databases">
        <title>Genomic Encyclopedia of Archaeal and Bacterial Type Strains, Phase II (KMG-II): from individual species to whole genera.</title>
        <authorList>
            <person name="Goeker M."/>
        </authorList>
    </citation>
    <scope>NUCLEOTIDE SEQUENCE [LARGE SCALE GENOMIC DNA]</scope>
    <source>
        <strain evidence="7 8">DSM 24782</strain>
    </source>
</reference>
<keyword evidence="2" id="KW-0805">Transcription regulation</keyword>